<evidence type="ECO:0000313" key="1">
    <source>
        <dbReference type="EMBL" id="GIY55363.1"/>
    </source>
</evidence>
<dbReference type="AlphaFoldDB" id="A0AAV4UC95"/>
<accession>A0AAV4UC95</accession>
<comment type="caution">
    <text evidence="1">The sequence shown here is derived from an EMBL/GenBank/DDBJ whole genome shotgun (WGS) entry which is preliminary data.</text>
</comment>
<gene>
    <name evidence="1" type="ORF">CEXT_432611</name>
</gene>
<sequence>MEDQKCSDQMKRAFNLGKPVLMNVIVFNGKGTPVGKKDHRRDIRGFTSLSSIQATLLAGISNTVLSYCVAIKYSAFKTQKESELILKRNQSVSV</sequence>
<name>A0AAV4UC95_CAEEX</name>
<dbReference type="EMBL" id="BPLR01012634">
    <property type="protein sequence ID" value="GIY55363.1"/>
    <property type="molecule type" value="Genomic_DNA"/>
</dbReference>
<dbReference type="Proteomes" id="UP001054945">
    <property type="component" value="Unassembled WGS sequence"/>
</dbReference>
<reference evidence="1 2" key="1">
    <citation type="submission" date="2021-06" db="EMBL/GenBank/DDBJ databases">
        <title>Caerostris extrusa draft genome.</title>
        <authorList>
            <person name="Kono N."/>
            <person name="Arakawa K."/>
        </authorList>
    </citation>
    <scope>NUCLEOTIDE SEQUENCE [LARGE SCALE GENOMIC DNA]</scope>
</reference>
<keyword evidence="2" id="KW-1185">Reference proteome</keyword>
<organism evidence="1 2">
    <name type="scientific">Caerostris extrusa</name>
    <name type="common">Bark spider</name>
    <name type="synonym">Caerostris bankana</name>
    <dbReference type="NCBI Taxonomy" id="172846"/>
    <lineage>
        <taxon>Eukaryota</taxon>
        <taxon>Metazoa</taxon>
        <taxon>Ecdysozoa</taxon>
        <taxon>Arthropoda</taxon>
        <taxon>Chelicerata</taxon>
        <taxon>Arachnida</taxon>
        <taxon>Araneae</taxon>
        <taxon>Araneomorphae</taxon>
        <taxon>Entelegynae</taxon>
        <taxon>Araneoidea</taxon>
        <taxon>Araneidae</taxon>
        <taxon>Caerostris</taxon>
    </lineage>
</organism>
<protein>
    <submittedName>
        <fullName evidence="1">Uncharacterized protein</fullName>
    </submittedName>
</protein>
<proteinExistence type="predicted"/>
<evidence type="ECO:0000313" key="2">
    <source>
        <dbReference type="Proteomes" id="UP001054945"/>
    </source>
</evidence>